<evidence type="ECO:0000313" key="8">
    <source>
        <dbReference type="Proteomes" id="UP000836841"/>
    </source>
</evidence>
<accession>A0AAU9T8E7</accession>
<evidence type="ECO:0000256" key="3">
    <source>
        <dbReference type="ARBA" id="ARBA00023125"/>
    </source>
</evidence>
<dbReference type="PROSITE" id="PS50863">
    <property type="entry name" value="B3"/>
    <property type="match status" value="1"/>
</dbReference>
<dbReference type="Gene3D" id="2.40.330.10">
    <property type="entry name" value="DNA-binding pseudobarrel domain"/>
    <property type="match status" value="1"/>
</dbReference>
<evidence type="ECO:0000256" key="4">
    <source>
        <dbReference type="ARBA" id="ARBA00023163"/>
    </source>
</evidence>
<evidence type="ECO:0000259" key="6">
    <source>
        <dbReference type="PROSITE" id="PS50863"/>
    </source>
</evidence>
<feature type="domain" description="TF-B3" evidence="6">
    <location>
        <begin position="1"/>
        <end position="62"/>
    </location>
</feature>
<dbReference type="InterPro" id="IPR044800">
    <property type="entry name" value="LEC2-like"/>
</dbReference>
<evidence type="ECO:0000256" key="2">
    <source>
        <dbReference type="ARBA" id="ARBA00023015"/>
    </source>
</evidence>
<dbReference type="GO" id="GO:0003677">
    <property type="term" value="F:DNA binding"/>
    <property type="evidence" value="ECO:0007669"/>
    <property type="project" value="UniProtKB-KW"/>
</dbReference>
<dbReference type="PANTHER" id="PTHR31140:SF1">
    <property type="entry name" value="AP2_ERF AND B3 DOMAIN-CONTAINING TRANSCRIPTION REPRESSOR RAV2"/>
    <property type="match status" value="1"/>
</dbReference>
<comment type="caution">
    <text evidence="7">The sequence shown here is derived from an EMBL/GenBank/DDBJ whole genome shotgun (WGS) entry which is preliminary data.</text>
</comment>
<proteinExistence type="predicted"/>
<dbReference type="GO" id="GO:0005634">
    <property type="term" value="C:nucleus"/>
    <property type="evidence" value="ECO:0007669"/>
    <property type="project" value="UniProtKB-SubCell"/>
</dbReference>
<keyword evidence="8" id="KW-1185">Reference proteome</keyword>
<evidence type="ECO:0000256" key="1">
    <source>
        <dbReference type="ARBA" id="ARBA00004123"/>
    </source>
</evidence>
<dbReference type="SUPFAM" id="SSF101936">
    <property type="entry name" value="DNA-binding pseudobarrel domain"/>
    <property type="match status" value="1"/>
</dbReference>
<dbReference type="PANTHER" id="PTHR31140">
    <property type="entry name" value="B3 DOMAIN-CONTAINING TRANSCRIPTION FACTOR ABI3"/>
    <property type="match status" value="1"/>
</dbReference>
<sequence length="95" mass="11010">MEDNEERAWSFMYSIWRSSDAHVLTGEWSKFVKEKSLEAGDVICFSRSTGPDKRLFMDWKPRIQSGIAELSPLRITQKEQTVRLFGVNISITQPN</sequence>
<reference evidence="7 8" key="1">
    <citation type="submission" date="2022-03" db="EMBL/GenBank/DDBJ databases">
        <authorList>
            <person name="Nunn A."/>
            <person name="Chopra R."/>
            <person name="Nunn A."/>
            <person name="Contreras Garrido A."/>
        </authorList>
    </citation>
    <scope>NUCLEOTIDE SEQUENCE [LARGE SCALE GENOMIC DNA]</scope>
</reference>
<evidence type="ECO:0000313" key="7">
    <source>
        <dbReference type="EMBL" id="CAH2080677.1"/>
    </source>
</evidence>
<dbReference type="InterPro" id="IPR003340">
    <property type="entry name" value="B3_DNA-bd"/>
</dbReference>
<dbReference type="EMBL" id="CAJVSB020000953">
    <property type="protein sequence ID" value="CAH2080677.1"/>
    <property type="molecule type" value="Genomic_DNA"/>
</dbReference>
<comment type="subcellular location">
    <subcellularLocation>
        <location evidence="1">Nucleus</location>
    </subcellularLocation>
</comment>
<name>A0AAU9T8E7_THLAR</name>
<keyword evidence="3" id="KW-0238">DNA-binding</keyword>
<protein>
    <recommendedName>
        <fullName evidence="6">TF-B3 domain-containing protein</fullName>
    </recommendedName>
</protein>
<keyword evidence="5" id="KW-0539">Nucleus</keyword>
<dbReference type="Pfam" id="PF02362">
    <property type="entry name" value="B3"/>
    <property type="match status" value="1"/>
</dbReference>
<dbReference type="AlphaFoldDB" id="A0AAU9T8E7"/>
<gene>
    <name evidence="7" type="ORF">TAV2_LOCUS26380</name>
</gene>
<keyword evidence="2" id="KW-0805">Transcription regulation</keyword>
<organism evidence="7 8">
    <name type="scientific">Thlaspi arvense</name>
    <name type="common">Field penny-cress</name>
    <dbReference type="NCBI Taxonomy" id="13288"/>
    <lineage>
        <taxon>Eukaryota</taxon>
        <taxon>Viridiplantae</taxon>
        <taxon>Streptophyta</taxon>
        <taxon>Embryophyta</taxon>
        <taxon>Tracheophyta</taxon>
        <taxon>Spermatophyta</taxon>
        <taxon>Magnoliopsida</taxon>
        <taxon>eudicotyledons</taxon>
        <taxon>Gunneridae</taxon>
        <taxon>Pentapetalae</taxon>
        <taxon>rosids</taxon>
        <taxon>malvids</taxon>
        <taxon>Brassicales</taxon>
        <taxon>Brassicaceae</taxon>
        <taxon>Thlaspideae</taxon>
        <taxon>Thlaspi</taxon>
    </lineage>
</organism>
<dbReference type="GO" id="GO:0003700">
    <property type="term" value="F:DNA-binding transcription factor activity"/>
    <property type="evidence" value="ECO:0007669"/>
    <property type="project" value="InterPro"/>
</dbReference>
<dbReference type="CDD" id="cd10017">
    <property type="entry name" value="B3_DNA"/>
    <property type="match status" value="1"/>
</dbReference>
<dbReference type="InterPro" id="IPR015300">
    <property type="entry name" value="DNA-bd_pseudobarrel_sf"/>
</dbReference>
<dbReference type="Proteomes" id="UP000836841">
    <property type="component" value="Unassembled WGS sequence"/>
</dbReference>
<keyword evidence="4" id="KW-0804">Transcription</keyword>
<evidence type="ECO:0000256" key="5">
    <source>
        <dbReference type="ARBA" id="ARBA00023242"/>
    </source>
</evidence>